<accession>A0A8J4VMU5</accession>
<keyword evidence="1" id="KW-1133">Transmembrane helix</keyword>
<gene>
    <name evidence="2" type="ORF">CMV_020308</name>
</gene>
<dbReference type="OrthoDB" id="939613at2759"/>
<dbReference type="EMBL" id="JRKL02003740">
    <property type="protein sequence ID" value="KAF3954326.1"/>
    <property type="molecule type" value="Genomic_DNA"/>
</dbReference>
<feature type="transmembrane region" description="Helical" evidence="1">
    <location>
        <begin position="12"/>
        <end position="36"/>
    </location>
</feature>
<sequence length="141" mass="15427">MEVQKGKGGLYPLAISFVMVMLLINAYCCAGAAVVVESNTTTVRYNGRVEESLIEYDLELEYLMNPYLTRILGKDPDFVTDASKIRGKACKPCSGCCASAADVAKSNATTVRYNNGRLEESLIEYDLELGVPHEPLHNPDS</sequence>
<organism evidence="2 3">
    <name type="scientific">Castanea mollissima</name>
    <name type="common">Chinese chestnut</name>
    <dbReference type="NCBI Taxonomy" id="60419"/>
    <lineage>
        <taxon>Eukaryota</taxon>
        <taxon>Viridiplantae</taxon>
        <taxon>Streptophyta</taxon>
        <taxon>Embryophyta</taxon>
        <taxon>Tracheophyta</taxon>
        <taxon>Spermatophyta</taxon>
        <taxon>Magnoliopsida</taxon>
        <taxon>eudicotyledons</taxon>
        <taxon>Gunneridae</taxon>
        <taxon>Pentapetalae</taxon>
        <taxon>rosids</taxon>
        <taxon>fabids</taxon>
        <taxon>Fagales</taxon>
        <taxon>Fagaceae</taxon>
        <taxon>Castanea</taxon>
    </lineage>
</organism>
<evidence type="ECO:0000256" key="1">
    <source>
        <dbReference type="SAM" id="Phobius"/>
    </source>
</evidence>
<keyword evidence="1" id="KW-0472">Membrane</keyword>
<name>A0A8J4VMU5_9ROSI</name>
<keyword evidence="3" id="KW-1185">Reference proteome</keyword>
<dbReference type="AlphaFoldDB" id="A0A8J4VMU5"/>
<protein>
    <submittedName>
        <fullName evidence="2">Uncharacterized protein</fullName>
    </submittedName>
</protein>
<comment type="caution">
    <text evidence="2">The sequence shown here is derived from an EMBL/GenBank/DDBJ whole genome shotgun (WGS) entry which is preliminary data.</text>
</comment>
<evidence type="ECO:0000313" key="3">
    <source>
        <dbReference type="Proteomes" id="UP000737018"/>
    </source>
</evidence>
<reference evidence="2" key="1">
    <citation type="submission" date="2020-03" db="EMBL/GenBank/DDBJ databases">
        <title>Castanea mollissima Vanexum genome sequencing.</title>
        <authorList>
            <person name="Staton M."/>
        </authorList>
    </citation>
    <scope>NUCLEOTIDE SEQUENCE</scope>
    <source>
        <tissue evidence="2">Leaf</tissue>
    </source>
</reference>
<keyword evidence="1" id="KW-0812">Transmembrane</keyword>
<dbReference type="Proteomes" id="UP000737018">
    <property type="component" value="Unassembled WGS sequence"/>
</dbReference>
<proteinExistence type="predicted"/>
<evidence type="ECO:0000313" key="2">
    <source>
        <dbReference type="EMBL" id="KAF3954326.1"/>
    </source>
</evidence>